<dbReference type="PROSITE" id="PS50198">
    <property type="entry name" value="PPIC_PPIASE_2"/>
    <property type="match status" value="1"/>
</dbReference>
<protein>
    <submittedName>
        <fullName evidence="4">Peptidylprolyl isomerase</fullName>
        <ecNumber evidence="4">5.2.1.8</ecNumber>
    </submittedName>
</protein>
<dbReference type="PANTHER" id="PTHR47245:SF2">
    <property type="entry name" value="PEPTIDYL-PROLYL CIS-TRANS ISOMERASE HP_0175-RELATED"/>
    <property type="match status" value="1"/>
</dbReference>
<dbReference type="PANTHER" id="PTHR47245">
    <property type="entry name" value="PEPTIDYLPROLYL ISOMERASE"/>
    <property type="match status" value="1"/>
</dbReference>
<comment type="caution">
    <text evidence="4">The sequence shown here is derived from an EMBL/GenBank/DDBJ whole genome shotgun (WGS) entry which is preliminary data.</text>
</comment>
<proteinExistence type="predicted"/>
<evidence type="ECO:0000256" key="2">
    <source>
        <dbReference type="SAM" id="SignalP"/>
    </source>
</evidence>
<dbReference type="SUPFAM" id="SSF54534">
    <property type="entry name" value="FKBP-like"/>
    <property type="match status" value="1"/>
</dbReference>
<keyword evidence="1" id="KW-0697">Rotamase</keyword>
<name>A0ABV1FQI4_9BACT</name>
<gene>
    <name evidence="4" type="ORF">AAAT34_06325</name>
</gene>
<dbReference type="InterPro" id="IPR046357">
    <property type="entry name" value="PPIase_dom_sf"/>
</dbReference>
<reference evidence="4 5" key="1">
    <citation type="submission" date="2024-04" db="EMBL/GenBank/DDBJ databases">
        <title>Human intestinal bacterial collection.</title>
        <authorList>
            <person name="Pauvert C."/>
            <person name="Hitch T.C.A."/>
            <person name="Clavel T."/>
        </authorList>
    </citation>
    <scope>NUCLEOTIDE SEQUENCE [LARGE SCALE GENOMIC DNA]</scope>
    <source>
        <strain evidence="4 5">CLA-AA-H145</strain>
    </source>
</reference>
<accession>A0ABV1FQI4</accession>
<dbReference type="RefSeq" id="WP_215759772.1">
    <property type="nucleotide sequence ID" value="NZ_JAHKBE010000019.1"/>
</dbReference>
<organism evidence="4 5">
    <name type="scientific">Hallella faecis</name>
    <dbReference type="NCBI Taxonomy" id="2841596"/>
    <lineage>
        <taxon>Bacteria</taxon>
        <taxon>Pseudomonadati</taxon>
        <taxon>Bacteroidota</taxon>
        <taxon>Bacteroidia</taxon>
        <taxon>Bacteroidales</taxon>
        <taxon>Prevotellaceae</taxon>
        <taxon>Hallella</taxon>
    </lineage>
</organism>
<feature type="domain" description="PpiC" evidence="3">
    <location>
        <begin position="126"/>
        <end position="228"/>
    </location>
</feature>
<dbReference type="GO" id="GO:0003755">
    <property type="term" value="F:peptidyl-prolyl cis-trans isomerase activity"/>
    <property type="evidence" value="ECO:0007669"/>
    <property type="project" value="UniProtKB-EC"/>
</dbReference>
<keyword evidence="5" id="KW-1185">Reference proteome</keyword>
<feature type="chain" id="PRO_5047143310" evidence="2">
    <location>
        <begin position="20"/>
        <end position="473"/>
    </location>
</feature>
<evidence type="ECO:0000313" key="5">
    <source>
        <dbReference type="Proteomes" id="UP001487296"/>
    </source>
</evidence>
<evidence type="ECO:0000256" key="1">
    <source>
        <dbReference type="PROSITE-ProRule" id="PRU00278"/>
    </source>
</evidence>
<evidence type="ECO:0000259" key="3">
    <source>
        <dbReference type="PROSITE" id="PS50198"/>
    </source>
</evidence>
<dbReference type="InterPro" id="IPR000297">
    <property type="entry name" value="PPIase_PpiC"/>
</dbReference>
<sequence length="473" mass="53795">MKKKLLLGAMLLCGTLSFAQTSDPVVMTINGKNIARSEFEYSYNKNNADGVIDKKSVADYVDLFINYKLKVEAAKAAQLDTMKSFQTEFAGYRDMQVRPAMITDADVEAEAKKIYQQTQQQIDNNGGLVKVAHILLIVSQKATADEQKAAKERIDSIYAALKGGANFAEMAKKYSQDPGSAKNGGELPLIYKGQTLKEFEDQAWALNDGEMSKPVLSAAGWHIILKQGHQNFYSYESQRDAIMKYIDQRNLREQIIDNKLDSLTKVEHTTKAELLKAKLDEMEAKDPTLKYLIQEYHDGLLLYEISNRAVWDKAQKDVAGLTSFFKKHKKDYKWEQPRFKGIAYHTREVADINNVKNAIKKVAFDEWAEVLRKTFNSDSVLRIRVEKGIFKKGDNTLVDREAFGVDTIVKPMKDYPNMAIYGKVLKAPKELSDVRALVVADYQDYLEKQWVADLRKQFAVKVNEDVLKTVNKH</sequence>
<dbReference type="Pfam" id="PF00639">
    <property type="entry name" value="Rotamase"/>
    <property type="match status" value="1"/>
</dbReference>
<dbReference type="EC" id="5.2.1.8" evidence="4"/>
<feature type="signal peptide" evidence="2">
    <location>
        <begin position="1"/>
        <end position="19"/>
    </location>
</feature>
<dbReference type="Gene3D" id="3.10.50.40">
    <property type="match status" value="1"/>
</dbReference>
<keyword evidence="1 4" id="KW-0413">Isomerase</keyword>
<dbReference type="InterPro" id="IPR050245">
    <property type="entry name" value="PrsA_foldase"/>
</dbReference>
<evidence type="ECO:0000313" key="4">
    <source>
        <dbReference type="EMBL" id="MEQ2486669.1"/>
    </source>
</evidence>
<dbReference type="EMBL" id="JBBNFP010000019">
    <property type="protein sequence ID" value="MEQ2486669.1"/>
    <property type="molecule type" value="Genomic_DNA"/>
</dbReference>
<dbReference type="Proteomes" id="UP001487296">
    <property type="component" value="Unassembled WGS sequence"/>
</dbReference>
<keyword evidence="2" id="KW-0732">Signal</keyword>